<evidence type="ECO:0000256" key="2">
    <source>
        <dbReference type="ARBA" id="ARBA00022490"/>
    </source>
</evidence>
<dbReference type="InterPro" id="IPR036322">
    <property type="entry name" value="WD40_repeat_dom_sf"/>
</dbReference>
<keyword evidence="9" id="KW-1185">Reference proteome</keyword>
<evidence type="ECO:0000256" key="4">
    <source>
        <dbReference type="ARBA" id="ARBA00022694"/>
    </source>
</evidence>
<protein>
    <recommendedName>
        <fullName evidence="10">Anaphase-promoting complex subunit 4 WD40 domain-containing protein</fullName>
    </recommendedName>
</protein>
<dbReference type="Gene3D" id="2.130.10.10">
    <property type="entry name" value="YVTN repeat-like/Quinoprotein amine dehydrogenase"/>
    <property type="match status" value="3"/>
</dbReference>
<comment type="subcellular location">
    <subcellularLocation>
        <location evidence="1">Cytoplasm</location>
    </subcellularLocation>
</comment>
<sequence>MADLAPGSNKATIKADHRAYAAESLSVERTGLCFQVSALAFINERILLAGVGPLLRVFDIHTNTLITEILVLDHSRIHGIRVHSSIVESIGSAVDKDECTILNPRVYKVAVFGGKHLRTLEITQTIRVDTGSPDISIRLLDPFPKFSDWILEAHWVKANKSSTEYSALVLVFSHNYVQAWSLETRMLLKHIQSEERCLLYAARCFGMCLEDVQVASGTVFGEVILWNMSEYNQEHDGRALKRLIGHEGVIFSIQYSSDGLQVASVSDDRSIRVWSTVHDDTMAHTCLQGHLARVWDAMFVQDRIVSISEDATCCIWDIRSGNCLARLDGHDVKHVWGLAVDPSHSVIATGGGDGGIRLWGMKDVAESQTGDHGMVSVSLLKDCEPAKRAEFPRAFSFVRENCVLIFSSHGRFVLWNEIDQTQTLIHKDLRFASYVVQAVVGNGLAAITATIGGDLLLFSLSGKFQPLEWKHTSSGKIVDIFLLDRGAHSDCSSDSDIIVLTHEGEYAVWYKLSGLDGMQGSPVYSVHANLIIPGKNSVTAVSLQIAHQVVVIGTRSGSVIAYDALGDNGSQRNLEPVLVSHSAHGDEALTDILVVDSAVLASRAIPNTNTVSLMLYTVGRDGYFCKYVLHRQDMDGSRLVTPRLPRLTAEISRGGWTLHRTHQSRLTKGWLEQIIFVNGTILVGGFYDKQFFVYNQTKKFKMLSVPCGGSHRQWHFQTSDEHLNHASFAFIRGGNLMVLPRRPSSHACFADSKLQDNYHGRETRSVVIANFPDMKGSVARLVISAGEDGLLTYHKYDPSLAIGRTLHRIDTTRKHSGAIIGLSRIDSCNGHLFFFSAGAREDLRCWQLEIPEWTYDSHNIECIDVAKAPSVSLVSETRILSVSAVLLSRTSLGLNADFEPISTTDDRVYHLVATGCSDAVIRIWIFDHVENIFIFVGQSDFHGRCVQQVKLEKLCNESVLVLMTGATDGRVVLWDLTYLVHEFFTLGKRGIAVDGLSSGGNHAIGLGSPVHTWQQHQSGIKAMDIWVHPETAHASSTGSQVYIATGGDDNSVAMLHICILAPLAVAKTTVKESSNFVECRLGVHTVNRSEVSSAHASALGGVTILDHHHLLTVSIDQRLILWRIHPDTLNLTFKSAVLTDVPDISGMAVAASSCDHGSLTIALVGFGLQMLTLQM</sequence>
<keyword evidence="4" id="KW-0819">tRNA processing</keyword>
<dbReference type="SUPFAM" id="SSF50978">
    <property type="entry name" value="WD40 repeat-like"/>
    <property type="match status" value="2"/>
</dbReference>
<dbReference type="SUPFAM" id="SSF50998">
    <property type="entry name" value="Quinoprotein alcohol dehydrogenase-like"/>
    <property type="match status" value="1"/>
</dbReference>
<dbReference type="Pfam" id="PF00400">
    <property type="entry name" value="WD40"/>
    <property type="match status" value="2"/>
</dbReference>
<proteinExistence type="inferred from homology"/>
<keyword evidence="2" id="KW-0963">Cytoplasm</keyword>
<evidence type="ECO:0000256" key="7">
    <source>
        <dbReference type="PROSITE-ProRule" id="PRU00221"/>
    </source>
</evidence>
<organism evidence="8 9">
    <name type="scientific">Batrachochytrium salamandrivorans</name>
    <dbReference type="NCBI Taxonomy" id="1357716"/>
    <lineage>
        <taxon>Eukaryota</taxon>
        <taxon>Fungi</taxon>
        <taxon>Fungi incertae sedis</taxon>
        <taxon>Chytridiomycota</taxon>
        <taxon>Chytridiomycota incertae sedis</taxon>
        <taxon>Chytridiomycetes</taxon>
        <taxon>Rhizophydiales</taxon>
        <taxon>Rhizophydiales incertae sedis</taxon>
        <taxon>Batrachochytrium</taxon>
    </lineage>
</organism>
<keyword evidence="5" id="KW-0677">Repeat</keyword>
<evidence type="ECO:0000256" key="5">
    <source>
        <dbReference type="ARBA" id="ARBA00022737"/>
    </source>
</evidence>
<evidence type="ECO:0008006" key="10">
    <source>
        <dbReference type="Google" id="ProtNLM"/>
    </source>
</evidence>
<dbReference type="PANTHER" id="PTHR14344">
    <property type="entry name" value="WD REPEAT PROTEIN"/>
    <property type="match status" value="1"/>
</dbReference>
<dbReference type="InterPro" id="IPR015943">
    <property type="entry name" value="WD40/YVTN_repeat-like_dom_sf"/>
</dbReference>
<reference evidence="8 9" key="1">
    <citation type="submission" date="2021-02" db="EMBL/GenBank/DDBJ databases">
        <title>Variation within the Batrachochytrium salamandrivorans European outbreak.</title>
        <authorList>
            <person name="Kelly M."/>
            <person name="Pasmans F."/>
            <person name="Shea T.P."/>
            <person name="Munoz J.F."/>
            <person name="Carranza S."/>
            <person name="Cuomo C.A."/>
            <person name="Martel A."/>
        </authorList>
    </citation>
    <scope>NUCLEOTIDE SEQUENCE [LARGE SCALE GENOMIC DNA]</scope>
    <source>
        <strain evidence="8 9">AMFP18/2</strain>
    </source>
</reference>
<feature type="repeat" description="WD" evidence="7">
    <location>
        <begin position="287"/>
        <end position="326"/>
    </location>
</feature>
<feature type="repeat" description="WD" evidence="7">
    <location>
        <begin position="335"/>
        <end position="369"/>
    </location>
</feature>
<dbReference type="InterPro" id="IPR001680">
    <property type="entry name" value="WD40_rpt"/>
</dbReference>
<dbReference type="PANTHER" id="PTHR14344:SF3">
    <property type="entry name" value="WD REPEAT-CONTAINING PROTEIN 6"/>
    <property type="match status" value="1"/>
</dbReference>
<evidence type="ECO:0000313" key="9">
    <source>
        <dbReference type="Proteomes" id="UP001648503"/>
    </source>
</evidence>
<gene>
    <name evidence="8" type="ORF">BASA50_000409</name>
</gene>
<comment type="caution">
    <text evidence="8">The sequence shown here is derived from an EMBL/GenBank/DDBJ whole genome shotgun (WGS) entry which is preliminary data.</text>
</comment>
<evidence type="ECO:0000256" key="6">
    <source>
        <dbReference type="ARBA" id="ARBA00038255"/>
    </source>
</evidence>
<dbReference type="PROSITE" id="PS50082">
    <property type="entry name" value="WD_REPEATS_2"/>
    <property type="match status" value="3"/>
</dbReference>
<accession>A0ABQ8ETR7</accession>
<dbReference type="PROSITE" id="PS50294">
    <property type="entry name" value="WD_REPEATS_REGION"/>
    <property type="match status" value="1"/>
</dbReference>
<evidence type="ECO:0000256" key="1">
    <source>
        <dbReference type="ARBA" id="ARBA00004496"/>
    </source>
</evidence>
<dbReference type="InterPro" id="IPR011047">
    <property type="entry name" value="Quinoprotein_ADH-like_sf"/>
</dbReference>
<dbReference type="SMART" id="SM00320">
    <property type="entry name" value="WD40"/>
    <property type="match status" value="6"/>
</dbReference>
<dbReference type="Proteomes" id="UP001648503">
    <property type="component" value="Unassembled WGS sequence"/>
</dbReference>
<dbReference type="InterPro" id="IPR051973">
    <property type="entry name" value="tRNA_Anticodon_Mtase-Reg"/>
</dbReference>
<evidence type="ECO:0000256" key="3">
    <source>
        <dbReference type="ARBA" id="ARBA00022574"/>
    </source>
</evidence>
<keyword evidence="3 7" id="KW-0853">WD repeat</keyword>
<evidence type="ECO:0000313" key="8">
    <source>
        <dbReference type="EMBL" id="KAH6586454.1"/>
    </source>
</evidence>
<feature type="repeat" description="WD" evidence="7">
    <location>
        <begin position="243"/>
        <end position="275"/>
    </location>
</feature>
<dbReference type="EMBL" id="JAFCIX010000573">
    <property type="protein sequence ID" value="KAH6586454.1"/>
    <property type="molecule type" value="Genomic_DNA"/>
</dbReference>
<name>A0ABQ8ETR7_9FUNG</name>
<dbReference type="InterPro" id="IPR019775">
    <property type="entry name" value="WD40_repeat_CS"/>
</dbReference>
<dbReference type="PROSITE" id="PS00678">
    <property type="entry name" value="WD_REPEATS_1"/>
    <property type="match status" value="1"/>
</dbReference>
<comment type="similarity">
    <text evidence="6">Belongs to the WD repeat WDR6 family.</text>
</comment>